<comment type="similarity">
    <text evidence="1">Belongs to the UPF0065 (bug) family.</text>
</comment>
<organism evidence="3 4">
    <name type="scientific">Humitalea rosea</name>
    <dbReference type="NCBI Taxonomy" id="990373"/>
    <lineage>
        <taxon>Bacteria</taxon>
        <taxon>Pseudomonadati</taxon>
        <taxon>Pseudomonadota</taxon>
        <taxon>Alphaproteobacteria</taxon>
        <taxon>Acetobacterales</taxon>
        <taxon>Roseomonadaceae</taxon>
        <taxon>Humitalea</taxon>
    </lineage>
</organism>
<dbReference type="InterPro" id="IPR006311">
    <property type="entry name" value="TAT_signal"/>
</dbReference>
<dbReference type="RefSeq" id="WP_111396407.1">
    <property type="nucleotide sequence ID" value="NZ_QKYU01000001.1"/>
</dbReference>
<dbReference type="EMBL" id="QKYU01000001">
    <property type="protein sequence ID" value="PZW51142.1"/>
    <property type="molecule type" value="Genomic_DNA"/>
</dbReference>
<evidence type="ECO:0000256" key="1">
    <source>
        <dbReference type="ARBA" id="ARBA00006987"/>
    </source>
</evidence>
<dbReference type="CDD" id="cd07012">
    <property type="entry name" value="PBP2_Bug_TTT"/>
    <property type="match status" value="1"/>
</dbReference>
<comment type="caution">
    <text evidence="3">The sequence shown here is derived from an EMBL/GenBank/DDBJ whole genome shotgun (WGS) entry which is preliminary data.</text>
</comment>
<keyword evidence="4" id="KW-1185">Reference proteome</keyword>
<feature type="signal peptide" evidence="2">
    <location>
        <begin position="1"/>
        <end position="25"/>
    </location>
</feature>
<dbReference type="Gene3D" id="3.40.190.10">
    <property type="entry name" value="Periplasmic binding protein-like II"/>
    <property type="match status" value="1"/>
</dbReference>
<dbReference type="SUPFAM" id="SSF53850">
    <property type="entry name" value="Periplasmic binding protein-like II"/>
    <property type="match status" value="1"/>
</dbReference>
<dbReference type="PIRSF" id="PIRSF017082">
    <property type="entry name" value="YflP"/>
    <property type="match status" value="1"/>
</dbReference>
<dbReference type="InterPro" id="IPR042100">
    <property type="entry name" value="Bug_dom1"/>
</dbReference>
<protein>
    <submittedName>
        <fullName evidence="3">Tripartite-type tricarboxylate transporter receptor subunit TctC</fullName>
    </submittedName>
</protein>
<dbReference type="OrthoDB" id="7250553at2"/>
<evidence type="ECO:0000313" key="4">
    <source>
        <dbReference type="Proteomes" id="UP000249688"/>
    </source>
</evidence>
<dbReference type="AlphaFoldDB" id="A0A2W7IXC1"/>
<dbReference type="PANTHER" id="PTHR42928:SF5">
    <property type="entry name" value="BLR1237 PROTEIN"/>
    <property type="match status" value="1"/>
</dbReference>
<dbReference type="PANTHER" id="PTHR42928">
    <property type="entry name" value="TRICARBOXYLATE-BINDING PROTEIN"/>
    <property type="match status" value="1"/>
</dbReference>
<evidence type="ECO:0000256" key="2">
    <source>
        <dbReference type="SAM" id="SignalP"/>
    </source>
</evidence>
<sequence>MNRRSLLKATAATPLLLAAPTVARAQDFTQTIRIIVPNAPGGTSDILARLIATPLGRALGQSVVIENRAGAGGNIGADYVAKSRPDGHTMLLLDISVLATDPFLFPTLPFNIERDLAPVQMVIYAPYILAVNNALPVQNAAELAAYAKQVPGGLNAANSGTGTLSHLVTLSLASAWGAEMTAVPYRGGAPSLMALVSNEANLTVAGATQSQAFVVNGQMRGIAVTGPHRLAAVPDLPTFRELGWPEPDSGTWQGLLVQGATPPAVIARLEREIRTVLNEPAIKARITELGGEVQADGAESFRTRLVAQTESYGRIIRANNIRIE</sequence>
<keyword evidence="3" id="KW-0675">Receptor</keyword>
<reference evidence="3 4" key="1">
    <citation type="submission" date="2018-06" db="EMBL/GenBank/DDBJ databases">
        <title>Genomic Encyclopedia of Archaeal and Bacterial Type Strains, Phase II (KMG-II): from individual species to whole genera.</title>
        <authorList>
            <person name="Goeker M."/>
        </authorList>
    </citation>
    <scope>NUCLEOTIDE SEQUENCE [LARGE SCALE GENOMIC DNA]</scope>
    <source>
        <strain evidence="3 4">DSM 24525</strain>
    </source>
</reference>
<dbReference type="InterPro" id="IPR005064">
    <property type="entry name" value="BUG"/>
</dbReference>
<name>A0A2W7IXC1_9PROT</name>
<gene>
    <name evidence="3" type="ORF">C8P66_101362</name>
</gene>
<dbReference type="Pfam" id="PF03401">
    <property type="entry name" value="TctC"/>
    <property type="match status" value="1"/>
</dbReference>
<keyword evidence="2" id="KW-0732">Signal</keyword>
<accession>A0A2W7IXC1</accession>
<proteinExistence type="inferred from homology"/>
<dbReference type="PROSITE" id="PS51318">
    <property type="entry name" value="TAT"/>
    <property type="match status" value="1"/>
</dbReference>
<dbReference type="Proteomes" id="UP000249688">
    <property type="component" value="Unassembled WGS sequence"/>
</dbReference>
<evidence type="ECO:0000313" key="3">
    <source>
        <dbReference type="EMBL" id="PZW51142.1"/>
    </source>
</evidence>
<feature type="chain" id="PRO_5015952548" evidence="2">
    <location>
        <begin position="26"/>
        <end position="324"/>
    </location>
</feature>
<dbReference type="Gene3D" id="3.40.190.150">
    <property type="entry name" value="Bordetella uptake gene, domain 1"/>
    <property type="match status" value="1"/>
</dbReference>